<comment type="caution">
    <text evidence="3">The sequence shown here is derived from an EMBL/GenBank/DDBJ whole genome shotgun (WGS) entry which is preliminary data.</text>
</comment>
<name>A0ABT1J2W6_9ACTN</name>
<dbReference type="Pfam" id="PF13424">
    <property type="entry name" value="TPR_12"/>
    <property type="match status" value="1"/>
</dbReference>
<protein>
    <submittedName>
        <fullName evidence="3">Tetratricopeptide (TPR) repeat protein</fullName>
    </submittedName>
</protein>
<keyword evidence="4" id="KW-1185">Reference proteome</keyword>
<feature type="domain" description="Anaphase-promoting complex subunit 5" evidence="2">
    <location>
        <begin position="33"/>
        <end position="94"/>
    </location>
</feature>
<evidence type="ECO:0000256" key="1">
    <source>
        <dbReference type="SAM" id="MobiDB-lite"/>
    </source>
</evidence>
<dbReference type="PANTHER" id="PTHR10098">
    <property type="entry name" value="RAPSYN-RELATED"/>
    <property type="match status" value="1"/>
</dbReference>
<sequence>MMTPRPTGPLPSTAARPDAENSTTPHSVDCPPYWQSGRYPEALEALWRSHALAVELGDTRGAASCLVRIGIVHNASGDSQSGIEALRQAIPVLRGLGERRDEANALGNLGYFLSLVGRSEEALDTLRESAAVAREIDDRRSEAHALVGLGQTLLGLGRPGEAFDHLRGGLAAARDCQDFSGEAEALIELADALLRLDLAGPALDHARQADRPDLRATLHNRLGAIHRATGDPALAAEHHALALELALRLGSRTEQDAAREGLSLAQEHLAVEGPNERTR</sequence>
<feature type="region of interest" description="Disordered" evidence="1">
    <location>
        <begin position="1"/>
        <end position="29"/>
    </location>
</feature>
<organism evidence="3 4">
    <name type="scientific">Kitasatospora paracochleata</name>
    <dbReference type="NCBI Taxonomy" id="58354"/>
    <lineage>
        <taxon>Bacteria</taxon>
        <taxon>Bacillati</taxon>
        <taxon>Actinomycetota</taxon>
        <taxon>Actinomycetes</taxon>
        <taxon>Kitasatosporales</taxon>
        <taxon>Streptomycetaceae</taxon>
        <taxon>Kitasatospora</taxon>
    </lineage>
</organism>
<proteinExistence type="predicted"/>
<evidence type="ECO:0000313" key="3">
    <source>
        <dbReference type="EMBL" id="MCP2311473.1"/>
    </source>
</evidence>
<dbReference type="EMBL" id="JAMZDX010000004">
    <property type="protein sequence ID" value="MCP2311473.1"/>
    <property type="molecule type" value="Genomic_DNA"/>
</dbReference>
<dbReference type="Proteomes" id="UP001206483">
    <property type="component" value="Unassembled WGS sequence"/>
</dbReference>
<dbReference type="InterPro" id="IPR019734">
    <property type="entry name" value="TPR_rpt"/>
</dbReference>
<dbReference type="Pfam" id="PF12862">
    <property type="entry name" value="ANAPC5"/>
    <property type="match status" value="1"/>
</dbReference>
<dbReference type="InterPro" id="IPR026000">
    <property type="entry name" value="Apc5_dom"/>
</dbReference>
<dbReference type="InterPro" id="IPR011990">
    <property type="entry name" value="TPR-like_helical_dom_sf"/>
</dbReference>
<evidence type="ECO:0000259" key="2">
    <source>
        <dbReference type="Pfam" id="PF12862"/>
    </source>
</evidence>
<reference evidence="3 4" key="1">
    <citation type="submission" date="2022-06" db="EMBL/GenBank/DDBJ databases">
        <title>Sequencing the genomes of 1000 actinobacteria strains.</title>
        <authorList>
            <person name="Klenk H.-P."/>
        </authorList>
    </citation>
    <scope>NUCLEOTIDE SEQUENCE [LARGE SCALE GENOMIC DNA]</scope>
    <source>
        <strain evidence="3 4">DSM 41656</strain>
    </source>
</reference>
<dbReference type="SUPFAM" id="SSF48452">
    <property type="entry name" value="TPR-like"/>
    <property type="match status" value="1"/>
</dbReference>
<gene>
    <name evidence="3" type="ORF">FHR36_004636</name>
</gene>
<dbReference type="PANTHER" id="PTHR10098:SF108">
    <property type="entry name" value="TETRATRICOPEPTIDE REPEAT PROTEIN 28"/>
    <property type="match status" value="1"/>
</dbReference>
<dbReference type="RefSeq" id="WP_253800080.1">
    <property type="nucleotide sequence ID" value="NZ_BAAAUB010000009.1"/>
</dbReference>
<dbReference type="SMART" id="SM00028">
    <property type="entry name" value="TPR"/>
    <property type="match status" value="4"/>
</dbReference>
<evidence type="ECO:0000313" key="4">
    <source>
        <dbReference type="Proteomes" id="UP001206483"/>
    </source>
</evidence>
<dbReference type="Gene3D" id="1.25.40.10">
    <property type="entry name" value="Tetratricopeptide repeat domain"/>
    <property type="match status" value="1"/>
</dbReference>
<accession>A0ABT1J2W6</accession>